<feature type="domain" description="Cytoskeleton protein RodZ-like C-terminal" evidence="2">
    <location>
        <begin position="189"/>
        <end position="253"/>
    </location>
</feature>
<dbReference type="InterPro" id="IPR050400">
    <property type="entry name" value="Bact_Cytoskel_RodZ"/>
</dbReference>
<evidence type="ECO:0000259" key="2">
    <source>
        <dbReference type="Pfam" id="PF13464"/>
    </source>
</evidence>
<dbReference type="PANTHER" id="PTHR34475">
    <property type="match status" value="1"/>
</dbReference>
<dbReference type="SUPFAM" id="SSF47413">
    <property type="entry name" value="lambda repressor-like DNA-binding domains"/>
    <property type="match status" value="1"/>
</dbReference>
<dbReference type="CDD" id="cd00093">
    <property type="entry name" value="HTH_XRE"/>
    <property type="match status" value="1"/>
</dbReference>
<sequence>MTLGSLIVKAREGAALSIEELAEATSIRPALLRDIESNDFSRCGGQTYARGHIRNIAKRLDADETEFLRMYEEEQAIEKRTMHDLLVENNIMSKPSAKRKISWKSLVVISVASLGVAGIAQIVVSNISTVQNTGVEIASVAETTSTQPTADASVSASASVGSSQSATPAPSEQSSFTTGTGVMVVINAARAKSWIFVSDAVGRTLFSGQMSMGATKTFTSDTRLDLKVGNAGGVDLEVNGKKLSSIGPNGAVVSVSYGANS</sequence>
<dbReference type="EMBL" id="CAEZWQ010000041">
    <property type="protein sequence ID" value="CAB4660261.1"/>
    <property type="molecule type" value="Genomic_DNA"/>
</dbReference>
<dbReference type="InterPro" id="IPR010982">
    <property type="entry name" value="Lambda_DNA-bd_dom_sf"/>
</dbReference>
<feature type="region of interest" description="Disordered" evidence="1">
    <location>
        <begin position="143"/>
        <end position="176"/>
    </location>
</feature>
<dbReference type="Gene3D" id="1.10.260.40">
    <property type="entry name" value="lambda repressor-like DNA-binding domains"/>
    <property type="match status" value="1"/>
</dbReference>
<feature type="compositionally biased region" description="Polar residues" evidence="1">
    <location>
        <begin position="167"/>
        <end position="176"/>
    </location>
</feature>
<dbReference type="Pfam" id="PF13413">
    <property type="entry name" value="HTH_25"/>
    <property type="match status" value="1"/>
</dbReference>
<evidence type="ECO:0000256" key="1">
    <source>
        <dbReference type="SAM" id="MobiDB-lite"/>
    </source>
</evidence>
<reference evidence="3" key="1">
    <citation type="submission" date="2020-05" db="EMBL/GenBank/DDBJ databases">
        <authorList>
            <person name="Chiriac C."/>
            <person name="Salcher M."/>
            <person name="Ghai R."/>
            <person name="Kavagutti S V."/>
        </authorList>
    </citation>
    <scope>NUCLEOTIDE SEQUENCE</scope>
</reference>
<dbReference type="GO" id="GO:0003677">
    <property type="term" value="F:DNA binding"/>
    <property type="evidence" value="ECO:0007669"/>
    <property type="project" value="InterPro"/>
</dbReference>
<proteinExistence type="predicted"/>
<dbReference type="InterPro" id="IPR025194">
    <property type="entry name" value="RodZ-like_C"/>
</dbReference>
<organism evidence="3">
    <name type="scientific">freshwater metagenome</name>
    <dbReference type="NCBI Taxonomy" id="449393"/>
    <lineage>
        <taxon>unclassified sequences</taxon>
        <taxon>metagenomes</taxon>
        <taxon>ecological metagenomes</taxon>
    </lineage>
</organism>
<gene>
    <name evidence="3" type="ORF">UFOPK2275_00485</name>
</gene>
<name>A0A6J6LF57_9ZZZZ</name>
<evidence type="ECO:0000313" key="3">
    <source>
        <dbReference type="EMBL" id="CAB4660261.1"/>
    </source>
</evidence>
<dbReference type="PANTHER" id="PTHR34475:SF1">
    <property type="entry name" value="CYTOSKELETON PROTEIN RODZ"/>
    <property type="match status" value="1"/>
</dbReference>
<feature type="compositionally biased region" description="Low complexity" evidence="1">
    <location>
        <begin position="150"/>
        <end position="166"/>
    </location>
</feature>
<dbReference type="InterPro" id="IPR001387">
    <property type="entry name" value="Cro/C1-type_HTH"/>
</dbReference>
<dbReference type="Pfam" id="PF13464">
    <property type="entry name" value="RodZ_C"/>
    <property type="match status" value="1"/>
</dbReference>
<dbReference type="AlphaFoldDB" id="A0A6J6LF57"/>
<accession>A0A6J6LF57</accession>
<protein>
    <submittedName>
        <fullName evidence="3">Unannotated protein</fullName>
    </submittedName>
</protein>